<keyword evidence="4" id="KW-0067">ATP-binding</keyword>
<protein>
    <recommendedName>
        <fullName evidence="2">Thymidylate kinase</fullName>
    </recommendedName>
</protein>
<evidence type="ECO:0000256" key="3">
    <source>
        <dbReference type="ARBA" id="ARBA00022741"/>
    </source>
</evidence>
<feature type="compositionally biased region" description="Basic and acidic residues" evidence="5">
    <location>
        <begin position="271"/>
        <end position="284"/>
    </location>
</feature>
<dbReference type="PANTHER" id="PTHR10344:SF4">
    <property type="entry name" value="UMP-CMP KINASE 2, MITOCHONDRIAL"/>
    <property type="match status" value="1"/>
</dbReference>
<dbReference type="Proteomes" id="UP001575652">
    <property type="component" value="Unassembled WGS sequence"/>
</dbReference>
<keyword evidence="8" id="KW-1185">Reference proteome</keyword>
<evidence type="ECO:0000256" key="5">
    <source>
        <dbReference type="SAM" id="MobiDB-lite"/>
    </source>
</evidence>
<accession>A0ABV4UQY6</accession>
<dbReference type="InterPro" id="IPR027417">
    <property type="entry name" value="P-loop_NTPase"/>
</dbReference>
<dbReference type="RefSeq" id="WP_373973262.1">
    <property type="nucleotide sequence ID" value="NZ_JBHDLJ010000017.1"/>
</dbReference>
<keyword evidence="3" id="KW-0547">Nucleotide-binding</keyword>
<evidence type="ECO:0000313" key="7">
    <source>
        <dbReference type="EMBL" id="MFB0836086.1"/>
    </source>
</evidence>
<evidence type="ECO:0000256" key="2">
    <source>
        <dbReference type="ARBA" id="ARBA00017144"/>
    </source>
</evidence>
<dbReference type="PANTHER" id="PTHR10344">
    <property type="entry name" value="THYMIDYLATE KINASE"/>
    <property type="match status" value="1"/>
</dbReference>
<comment type="similarity">
    <text evidence="1">Belongs to the thymidylate kinase family.</text>
</comment>
<sequence>MPASYPPASPDRVVGVERGADPEARRQPAGPRGRRTIVVLGADGSGKTTAAAGLVARELGAGRPAQHLRNPAGRRWLARVTGPLGLRVPPRWADRFESALRTLNVVAAHARAARFGGVTVMDRHLACQLVLRGVRGLPPGRFLPWLERALPRPDAVVLLDVPAETGHARIAARGEDSEPLGYLRAARSEYLALAASRGWHVVDAGGSPDEVVDRVLAAAGLAPRDSPGAAPARFPDRSPHAFPTHSPGPRGNLEWGHGIEGPVSAMKRERHPSENPLRDMERMGPHGVHGSADSPGMPNLAGAQIPGPGTPHVYYGEDARLPDAAASPTEIQHHLPSGGWLRRLFRRP</sequence>
<feature type="region of interest" description="Disordered" evidence="5">
    <location>
        <begin position="1"/>
        <end position="34"/>
    </location>
</feature>
<gene>
    <name evidence="7" type="ORF">ACETWP_15970</name>
</gene>
<feature type="region of interest" description="Disordered" evidence="5">
    <location>
        <begin position="222"/>
        <end position="294"/>
    </location>
</feature>
<dbReference type="InterPro" id="IPR039430">
    <property type="entry name" value="Thymidylate_kin-like_dom"/>
</dbReference>
<reference evidence="7 8" key="1">
    <citation type="submission" date="2024-09" db="EMBL/GenBank/DDBJ databases">
        <authorList>
            <person name="Salinas-Garcia M.A."/>
            <person name="Prieme A."/>
        </authorList>
    </citation>
    <scope>NUCLEOTIDE SEQUENCE [LARGE SCALE GENOMIC DNA]</scope>
    <source>
        <strain evidence="7 8">DSM 21081</strain>
    </source>
</reference>
<feature type="compositionally biased region" description="Basic and acidic residues" evidence="5">
    <location>
        <begin position="14"/>
        <end position="26"/>
    </location>
</feature>
<comment type="caution">
    <text evidence="7">The sequence shown here is derived from an EMBL/GenBank/DDBJ whole genome shotgun (WGS) entry which is preliminary data.</text>
</comment>
<dbReference type="GO" id="GO:0004798">
    <property type="term" value="F:dTMP kinase activity"/>
    <property type="evidence" value="ECO:0007669"/>
    <property type="project" value="UniProtKB-EC"/>
</dbReference>
<keyword evidence="7" id="KW-0418">Kinase</keyword>
<organism evidence="7 8">
    <name type="scientific">Arthrobacter halodurans</name>
    <dbReference type="NCBI Taxonomy" id="516699"/>
    <lineage>
        <taxon>Bacteria</taxon>
        <taxon>Bacillati</taxon>
        <taxon>Actinomycetota</taxon>
        <taxon>Actinomycetes</taxon>
        <taxon>Micrococcales</taxon>
        <taxon>Micrococcaceae</taxon>
        <taxon>Arthrobacter</taxon>
    </lineage>
</organism>
<dbReference type="Pfam" id="PF02223">
    <property type="entry name" value="Thymidylate_kin"/>
    <property type="match status" value="1"/>
</dbReference>
<dbReference type="SUPFAM" id="SSF52540">
    <property type="entry name" value="P-loop containing nucleoside triphosphate hydrolases"/>
    <property type="match status" value="1"/>
</dbReference>
<evidence type="ECO:0000259" key="6">
    <source>
        <dbReference type="Pfam" id="PF02223"/>
    </source>
</evidence>
<evidence type="ECO:0000313" key="8">
    <source>
        <dbReference type="Proteomes" id="UP001575652"/>
    </source>
</evidence>
<feature type="domain" description="Thymidylate kinase-like" evidence="6">
    <location>
        <begin position="41"/>
        <end position="214"/>
    </location>
</feature>
<name>A0ABV4UQY6_9MICC</name>
<evidence type="ECO:0000256" key="1">
    <source>
        <dbReference type="ARBA" id="ARBA00009776"/>
    </source>
</evidence>
<dbReference type="CDD" id="cd01672">
    <property type="entry name" value="TMPK"/>
    <property type="match status" value="1"/>
</dbReference>
<dbReference type="Gene3D" id="3.40.50.300">
    <property type="entry name" value="P-loop containing nucleotide triphosphate hydrolases"/>
    <property type="match status" value="1"/>
</dbReference>
<evidence type="ECO:0000256" key="4">
    <source>
        <dbReference type="ARBA" id="ARBA00022840"/>
    </source>
</evidence>
<keyword evidence="7" id="KW-0808">Transferase</keyword>
<dbReference type="EMBL" id="JBHDLJ010000017">
    <property type="protein sequence ID" value="MFB0836086.1"/>
    <property type="molecule type" value="Genomic_DNA"/>
</dbReference>
<proteinExistence type="inferred from homology"/>